<dbReference type="InterPro" id="IPR042080">
    <property type="entry name" value="RNA_2'-PTrans_N"/>
</dbReference>
<sequence>MLKRLFTSPQLRSASKATCHTHFQPRNMASRVAEDTCGFPEGMDVEERFHANARGGRAPRGTGRGRGRGGRGGGGRMNREMEVSKALSKLLRHHAEEAGVKLDNEGFARLDQVLSWSRLKSLQVTFPEILTAVNDNAKNRFSMKPNPTLSPPPEATSTEPSDWVIRANQGHSIAINSEALLKPITLTSENIPEIVIHGTYFAFYQAILESGGLKKMGRTHIHFSTGLPDDEVKVISGMRGDAELLIYIDIKKSLEDGKTLWWVSENGVVLTEGDENGVLSTKYWTKVVGRREAECGVLWQDGEKLQDLPEGLKNRKAPFGKGHLPKSRGHQERGRGRGGRGRGRGAGDYNPPSTEGVANS</sequence>
<feature type="region of interest" description="Disordered" evidence="7">
    <location>
        <begin position="139"/>
        <end position="160"/>
    </location>
</feature>
<dbReference type="Pfam" id="PF01885">
    <property type="entry name" value="PTS_2-RNA"/>
    <property type="match status" value="1"/>
</dbReference>
<comment type="function">
    <text evidence="1">Catalyzes the last step of tRNA splicing, the transfer of the splice junction 2'-phosphate from ligated tRNA to NAD to produce ADP-ribose 1''-2'' cyclic phosphate.</text>
</comment>
<dbReference type="Gene3D" id="1.10.10.970">
    <property type="entry name" value="RNA 2'-phosphotransferase, Tpt1/KptA family, N-terminal domain"/>
    <property type="match status" value="1"/>
</dbReference>
<comment type="catalytic activity">
    <reaction evidence="6">
        <text>2'-phospho-[ligated tRNA] + NAD(+) = mature tRNA + ADP-alpha-D-ribose 1'',2''-cyclic phosphate + nicotinamide</text>
        <dbReference type="Rhea" id="RHEA:23324"/>
        <dbReference type="Rhea" id="RHEA-COMP:11106"/>
        <dbReference type="Rhea" id="RHEA-COMP:11107"/>
        <dbReference type="ChEBI" id="CHEBI:17154"/>
        <dbReference type="ChEBI" id="CHEBI:57540"/>
        <dbReference type="ChEBI" id="CHEBI:76596"/>
        <dbReference type="ChEBI" id="CHEBI:82883"/>
        <dbReference type="ChEBI" id="CHEBI:85027"/>
        <dbReference type="EC" id="2.7.1.160"/>
    </reaction>
</comment>
<keyword evidence="5" id="KW-0520">NAD</keyword>
<feature type="region of interest" description="Disordered" evidence="7">
    <location>
        <begin position="312"/>
        <end position="360"/>
    </location>
</feature>
<protein>
    <recommendedName>
        <fullName evidence="3">2'-phosphotransferase</fullName>
        <ecNumber evidence="3">2.7.1.160</ecNumber>
    </recommendedName>
</protein>
<organism evidence="8 9">
    <name type="scientific">Hymenoscyphus albidus</name>
    <dbReference type="NCBI Taxonomy" id="595503"/>
    <lineage>
        <taxon>Eukaryota</taxon>
        <taxon>Fungi</taxon>
        <taxon>Dikarya</taxon>
        <taxon>Ascomycota</taxon>
        <taxon>Pezizomycotina</taxon>
        <taxon>Leotiomycetes</taxon>
        <taxon>Helotiales</taxon>
        <taxon>Helotiaceae</taxon>
        <taxon>Hymenoscyphus</taxon>
    </lineage>
</organism>
<feature type="compositionally biased region" description="Polar residues" evidence="7">
    <location>
        <begin position="351"/>
        <end position="360"/>
    </location>
</feature>
<evidence type="ECO:0000256" key="2">
    <source>
        <dbReference type="ARBA" id="ARBA00009836"/>
    </source>
</evidence>
<dbReference type="SUPFAM" id="SSF56399">
    <property type="entry name" value="ADP-ribosylation"/>
    <property type="match status" value="1"/>
</dbReference>
<gene>
    <name evidence="8" type="ORF">HYALB_00002094</name>
</gene>
<keyword evidence="4" id="KW-0808">Transferase</keyword>
<evidence type="ECO:0000256" key="4">
    <source>
        <dbReference type="ARBA" id="ARBA00022679"/>
    </source>
</evidence>
<dbReference type="GO" id="GO:0000215">
    <property type="term" value="F:tRNA 2'-phosphotransferase activity"/>
    <property type="evidence" value="ECO:0007669"/>
    <property type="project" value="UniProtKB-EC"/>
</dbReference>
<accession>A0A9N9LA86</accession>
<evidence type="ECO:0000313" key="8">
    <source>
        <dbReference type="EMBL" id="CAG8971509.1"/>
    </source>
</evidence>
<evidence type="ECO:0000256" key="7">
    <source>
        <dbReference type="SAM" id="MobiDB-lite"/>
    </source>
</evidence>
<dbReference type="OrthoDB" id="419694at2759"/>
<proteinExistence type="inferred from homology"/>
<dbReference type="AlphaFoldDB" id="A0A9N9LA86"/>
<dbReference type="EMBL" id="CAJVRM010000020">
    <property type="protein sequence ID" value="CAG8971509.1"/>
    <property type="molecule type" value="Genomic_DNA"/>
</dbReference>
<reference evidence="8" key="1">
    <citation type="submission" date="2021-07" db="EMBL/GenBank/DDBJ databases">
        <authorList>
            <person name="Durling M."/>
        </authorList>
    </citation>
    <scope>NUCLEOTIDE SEQUENCE</scope>
</reference>
<dbReference type="EC" id="2.7.1.160" evidence="3"/>
<feature type="compositionally biased region" description="Basic residues" evidence="7">
    <location>
        <begin position="314"/>
        <end position="328"/>
    </location>
</feature>
<evidence type="ECO:0000313" key="9">
    <source>
        <dbReference type="Proteomes" id="UP000701801"/>
    </source>
</evidence>
<comment type="caution">
    <text evidence="8">The sequence shown here is derived from an EMBL/GenBank/DDBJ whole genome shotgun (WGS) entry which is preliminary data.</text>
</comment>
<dbReference type="InterPro" id="IPR042081">
    <property type="entry name" value="RNA_2'-PTrans_C"/>
</dbReference>
<dbReference type="PANTHER" id="PTHR12684">
    <property type="entry name" value="PUTATIVE PHOSPHOTRANSFERASE"/>
    <property type="match status" value="1"/>
</dbReference>
<dbReference type="Gene3D" id="3.20.170.30">
    <property type="match status" value="1"/>
</dbReference>
<evidence type="ECO:0000256" key="6">
    <source>
        <dbReference type="ARBA" id="ARBA00047949"/>
    </source>
</evidence>
<comment type="similarity">
    <text evidence="2">Belongs to the KptA/TPT1 family.</text>
</comment>
<dbReference type="PANTHER" id="PTHR12684:SF2">
    <property type="entry name" value="TRNA 2'-PHOSPHOTRANSFERASE 1"/>
    <property type="match status" value="1"/>
</dbReference>
<evidence type="ECO:0000256" key="1">
    <source>
        <dbReference type="ARBA" id="ARBA00003343"/>
    </source>
</evidence>
<keyword evidence="9" id="KW-1185">Reference proteome</keyword>
<name>A0A9N9LA86_9HELO</name>
<dbReference type="Proteomes" id="UP000701801">
    <property type="component" value="Unassembled WGS sequence"/>
</dbReference>
<evidence type="ECO:0000256" key="5">
    <source>
        <dbReference type="ARBA" id="ARBA00023027"/>
    </source>
</evidence>
<feature type="region of interest" description="Disordered" evidence="7">
    <location>
        <begin position="51"/>
        <end position="78"/>
    </location>
</feature>
<evidence type="ECO:0000256" key="3">
    <source>
        <dbReference type="ARBA" id="ARBA00012007"/>
    </source>
</evidence>
<dbReference type="InterPro" id="IPR002745">
    <property type="entry name" value="Ptrans_KptA/Tpt1"/>
</dbReference>
<dbReference type="GO" id="GO:0006388">
    <property type="term" value="P:tRNA splicing, via endonucleolytic cleavage and ligation"/>
    <property type="evidence" value="ECO:0007669"/>
    <property type="project" value="TreeGrafter"/>
</dbReference>